<sequence length="140" mass="15992">MDSRSVIRSYVRKVLRNNFKIAAKTTSPIPWSHPEDFLSQEHPVVMVGWPVGVPFQDPSNLTMARLLLVEAAVNDGSCYFKVLNRDEDDEMSKRGRKGRKDKFNCRGRQKCPAKPRKKGKTGKQILTAEELTDEQVRLYG</sequence>
<dbReference type="SUPFAM" id="SSF117773">
    <property type="entry name" value="GTF2I-like repeat"/>
    <property type="match status" value="1"/>
</dbReference>
<dbReference type="AlphaFoldDB" id="A0AAW0GBM3"/>
<comment type="caution">
    <text evidence="3">The sequence shown here is derived from an EMBL/GenBank/DDBJ whole genome shotgun (WGS) entry which is preliminary data.</text>
</comment>
<name>A0AAW0GBM3_9APHY</name>
<feature type="region of interest" description="Disordered" evidence="1">
    <location>
        <begin position="88"/>
        <end position="126"/>
    </location>
</feature>
<protein>
    <submittedName>
        <fullName evidence="3">Uncharacterized protein</fullName>
    </submittedName>
</protein>
<dbReference type="InterPro" id="IPR036647">
    <property type="entry name" value="GTF2I-like_rpt_sf"/>
</dbReference>
<reference evidence="3 4" key="1">
    <citation type="submission" date="2022-09" db="EMBL/GenBank/DDBJ databases">
        <authorList>
            <person name="Palmer J.M."/>
        </authorList>
    </citation>
    <scope>NUCLEOTIDE SEQUENCE [LARGE SCALE GENOMIC DNA]</scope>
    <source>
        <strain evidence="3 4">DSM 7382</strain>
    </source>
</reference>
<feature type="compositionally biased region" description="Basic residues" evidence="1">
    <location>
        <begin position="94"/>
        <end position="121"/>
    </location>
</feature>
<evidence type="ECO:0000313" key="3">
    <source>
        <dbReference type="EMBL" id="KAK7690838.1"/>
    </source>
</evidence>
<dbReference type="EMBL" id="JASBNA010000006">
    <property type="protein sequence ID" value="KAK7690838.1"/>
    <property type="molecule type" value="Genomic_DNA"/>
</dbReference>
<dbReference type="EMBL" id="JASBNA010000006">
    <property type="protein sequence ID" value="KAK7690833.1"/>
    <property type="molecule type" value="Genomic_DNA"/>
</dbReference>
<accession>A0AAW0GBM3</accession>
<gene>
    <name evidence="2" type="ORF">QCA50_005934</name>
    <name evidence="3" type="ORF">QCA50_005939</name>
</gene>
<dbReference type="Proteomes" id="UP001385951">
    <property type="component" value="Unassembled WGS sequence"/>
</dbReference>
<evidence type="ECO:0000256" key="1">
    <source>
        <dbReference type="SAM" id="MobiDB-lite"/>
    </source>
</evidence>
<evidence type="ECO:0000313" key="4">
    <source>
        <dbReference type="Proteomes" id="UP001385951"/>
    </source>
</evidence>
<organism evidence="3 4">
    <name type="scientific">Cerrena zonata</name>
    <dbReference type="NCBI Taxonomy" id="2478898"/>
    <lineage>
        <taxon>Eukaryota</taxon>
        <taxon>Fungi</taxon>
        <taxon>Dikarya</taxon>
        <taxon>Basidiomycota</taxon>
        <taxon>Agaricomycotina</taxon>
        <taxon>Agaricomycetes</taxon>
        <taxon>Polyporales</taxon>
        <taxon>Cerrenaceae</taxon>
        <taxon>Cerrena</taxon>
    </lineage>
</organism>
<proteinExistence type="predicted"/>
<keyword evidence="4" id="KW-1185">Reference proteome</keyword>
<evidence type="ECO:0000313" key="2">
    <source>
        <dbReference type="EMBL" id="KAK7690833.1"/>
    </source>
</evidence>